<evidence type="ECO:0000256" key="1">
    <source>
        <dbReference type="SAM" id="MobiDB-lite"/>
    </source>
</evidence>
<sequence length="444" mass="45068">MRASPATGRATRPGGHAGPRETRPGGQAGERRARRAAHRRFTAGCLAWVTVPGPRRPSRVLMAGALAAGVALGGCASFPDAAPPQAWQAQPQLTARPGPQPQIPGEGGEGGGSSGNPPAPSRGPTQVPPPNGCQDFHAEVVGTCLNTVSAVAVLPDGNTGLVAERTTGRVLRVARHTDPVVVATIPVDASGGGGLTGLSLSPTYEEDQLVFAYVTTPADNRVVRFAPGDAPKPVLTGIPRGATDNAGALTVDRRGALLVATGDAGNPAAAANPGTLAGKVLRIDGTGHPAPGNPTIGSPVVASGLHAPQGICTSADGTRSWVTDRAPDEDVLYRLALGQPLDVPAWTWPDRPGVAGCASFSDSVVVATEQGAAAQALLLNRDGSFNGKPVVAEQNTFGRLFGMDTIGDQKAWVGTVNRSGGQPVSSDDRVFELLRPSPVAGGKD</sequence>
<organism evidence="3 4">
    <name type="scientific">Gandjariella thermophila</name>
    <dbReference type="NCBI Taxonomy" id="1931992"/>
    <lineage>
        <taxon>Bacteria</taxon>
        <taxon>Bacillati</taxon>
        <taxon>Actinomycetota</taxon>
        <taxon>Actinomycetes</taxon>
        <taxon>Pseudonocardiales</taxon>
        <taxon>Pseudonocardiaceae</taxon>
        <taxon>Gandjariella</taxon>
    </lineage>
</organism>
<accession>A0A4D4JA22</accession>
<dbReference type="PANTHER" id="PTHR19328:SF13">
    <property type="entry name" value="HIPL1 PROTEIN"/>
    <property type="match status" value="1"/>
</dbReference>
<dbReference type="Gene3D" id="2.120.10.30">
    <property type="entry name" value="TolB, C-terminal domain"/>
    <property type="match status" value="1"/>
</dbReference>
<dbReference type="InterPro" id="IPR012938">
    <property type="entry name" value="Glc/Sorbosone_DH"/>
</dbReference>
<protein>
    <submittedName>
        <fullName evidence="3">Glucose dehydrogenase</fullName>
    </submittedName>
</protein>
<evidence type="ECO:0000259" key="2">
    <source>
        <dbReference type="Pfam" id="PF07995"/>
    </source>
</evidence>
<reference evidence="4" key="1">
    <citation type="submission" date="2019-04" db="EMBL/GenBank/DDBJ databases">
        <title>Draft genome sequence of Pseudonocardiaceae bacterium SL3-2-4.</title>
        <authorList>
            <person name="Ningsih F."/>
            <person name="Yokota A."/>
            <person name="Sakai Y."/>
            <person name="Nanatani K."/>
            <person name="Yabe S."/>
            <person name="Oetari A."/>
            <person name="Sjamsuridzal W."/>
        </authorList>
    </citation>
    <scope>NUCLEOTIDE SEQUENCE [LARGE SCALE GENOMIC DNA]</scope>
    <source>
        <strain evidence="4">SL3-2-4</strain>
    </source>
</reference>
<evidence type="ECO:0000313" key="4">
    <source>
        <dbReference type="Proteomes" id="UP000298860"/>
    </source>
</evidence>
<feature type="region of interest" description="Disordered" evidence="1">
    <location>
        <begin position="82"/>
        <end position="134"/>
    </location>
</feature>
<feature type="domain" description="Glucose/Sorbosone dehydrogenase" evidence="2">
    <location>
        <begin position="149"/>
        <end position="327"/>
    </location>
</feature>
<gene>
    <name evidence="3" type="ORF">GTS_34830</name>
</gene>
<feature type="compositionally biased region" description="Pro residues" evidence="1">
    <location>
        <begin position="117"/>
        <end position="131"/>
    </location>
</feature>
<dbReference type="InterPro" id="IPR011042">
    <property type="entry name" value="6-blade_b-propeller_TolB-like"/>
</dbReference>
<dbReference type="PANTHER" id="PTHR19328">
    <property type="entry name" value="HEDGEHOG-INTERACTING PROTEIN"/>
    <property type="match status" value="1"/>
</dbReference>
<dbReference type="AlphaFoldDB" id="A0A4D4JA22"/>
<proteinExistence type="predicted"/>
<dbReference type="EMBL" id="BJFL01000018">
    <property type="protein sequence ID" value="GDY31850.1"/>
    <property type="molecule type" value="Genomic_DNA"/>
</dbReference>
<feature type="compositionally biased region" description="Gly residues" evidence="1">
    <location>
        <begin position="105"/>
        <end position="114"/>
    </location>
</feature>
<evidence type="ECO:0000313" key="3">
    <source>
        <dbReference type="EMBL" id="GDY31850.1"/>
    </source>
</evidence>
<dbReference type="Pfam" id="PF07995">
    <property type="entry name" value="GSDH"/>
    <property type="match status" value="1"/>
</dbReference>
<name>A0A4D4JA22_9PSEU</name>
<feature type="compositionally biased region" description="Low complexity" evidence="1">
    <location>
        <begin position="82"/>
        <end position="92"/>
    </location>
</feature>
<keyword evidence="4" id="KW-1185">Reference proteome</keyword>
<dbReference type="Proteomes" id="UP000298860">
    <property type="component" value="Unassembled WGS sequence"/>
</dbReference>
<dbReference type="SUPFAM" id="SSF63829">
    <property type="entry name" value="Calcium-dependent phosphotriesterase"/>
    <property type="match status" value="1"/>
</dbReference>
<feature type="region of interest" description="Disordered" evidence="1">
    <location>
        <begin position="1"/>
        <end position="37"/>
    </location>
</feature>
<comment type="caution">
    <text evidence="3">The sequence shown here is derived from an EMBL/GenBank/DDBJ whole genome shotgun (WGS) entry which is preliminary data.</text>
</comment>